<feature type="active site" evidence="9">
    <location>
        <position position="181"/>
    </location>
</feature>
<dbReference type="PRINTS" id="PR00096">
    <property type="entry name" value="GATASE"/>
</dbReference>
<comment type="catalytic activity">
    <reaction evidence="9">
        <text>XMP + L-glutamine + ATP + H2O = GMP + L-glutamate + AMP + diphosphate + 2 H(+)</text>
        <dbReference type="Rhea" id="RHEA:11680"/>
        <dbReference type="ChEBI" id="CHEBI:15377"/>
        <dbReference type="ChEBI" id="CHEBI:15378"/>
        <dbReference type="ChEBI" id="CHEBI:29985"/>
        <dbReference type="ChEBI" id="CHEBI:30616"/>
        <dbReference type="ChEBI" id="CHEBI:33019"/>
        <dbReference type="ChEBI" id="CHEBI:57464"/>
        <dbReference type="ChEBI" id="CHEBI:58115"/>
        <dbReference type="ChEBI" id="CHEBI:58359"/>
        <dbReference type="ChEBI" id="CHEBI:456215"/>
        <dbReference type="EC" id="6.3.5.2"/>
    </reaction>
</comment>
<evidence type="ECO:0000256" key="4">
    <source>
        <dbReference type="ARBA" id="ARBA00022741"/>
    </source>
</evidence>
<sequence length="530" mass="58155">MIRWHAIYTRDVDTSTIVILDFGSQYTQLIARRIREFNVFSVVLPCTASLEQVRALKPKGLILSGGPSSVYDADAPKADPAVLSMGAPVLGICYGLQFITHHLGGKVESAPAREYGHAQVTVVAETTLFRGLPQTLDVWMSHGDEAKSLPEGFHLTAKTSNAVAGIADESRRIWAVQFHPEVAHTRQGMELLKNFCIDICGAKQDWTPEHFIQSTVEKIRAQVGDGHAICGLSGGVDSSVAAVLVARAIGDRLTCIFVNNGVLRKDEFAKVQRNMREGLGLNVVAIDAGERFLTKLAGVTDPEKKRKIIGNEFIAVFDDEATKIFEAEKSAGEEVAWLVQGTLYPDVIESSSVHGPSHTIKSHHNVGGLPENMKLKLIEPLRDLFKDEVRRIGRDLGMPEEILERQPFPGPGLAVRILGEVTADRVALLQEADEIVVTEIKAAGLYRKVWQSFAVLLPVKSVGVMGDQRTYAYTCAIRAVESEDGMTADWAPLPYEVLRTISSRIVSEVRGINRVVYDITSKPPGTIEWE</sequence>
<evidence type="ECO:0000256" key="1">
    <source>
        <dbReference type="ARBA" id="ARBA00002332"/>
    </source>
</evidence>
<keyword evidence="5 9" id="KW-0332">GMP biosynthesis</keyword>
<dbReference type="PANTHER" id="PTHR11922:SF2">
    <property type="entry name" value="GMP SYNTHASE [GLUTAMINE-HYDROLYZING]"/>
    <property type="match status" value="1"/>
</dbReference>
<dbReference type="FunFam" id="3.40.50.880:FF:000001">
    <property type="entry name" value="GMP synthase [glutamine-hydrolyzing]"/>
    <property type="match status" value="1"/>
</dbReference>
<dbReference type="InterPro" id="IPR004739">
    <property type="entry name" value="GMP_synth_GATase"/>
</dbReference>
<evidence type="ECO:0000256" key="7">
    <source>
        <dbReference type="ARBA" id="ARBA00022840"/>
    </source>
</evidence>
<dbReference type="PROSITE" id="PS51273">
    <property type="entry name" value="GATASE_TYPE_1"/>
    <property type="match status" value="1"/>
</dbReference>
<dbReference type="EMBL" id="SHKW01000001">
    <property type="protein sequence ID" value="RZU42933.1"/>
    <property type="molecule type" value="Genomic_DNA"/>
</dbReference>
<evidence type="ECO:0000256" key="6">
    <source>
        <dbReference type="ARBA" id="ARBA00022755"/>
    </source>
</evidence>
<proteinExistence type="inferred from homology"/>
<dbReference type="PRINTS" id="PR00097">
    <property type="entry name" value="ANTSNTHASEII"/>
</dbReference>
<dbReference type="NCBIfam" id="TIGR00888">
    <property type="entry name" value="guaA_Nterm"/>
    <property type="match status" value="1"/>
</dbReference>
<comment type="function">
    <text evidence="1 9">Catalyzes the synthesis of GMP from XMP.</text>
</comment>
<keyword evidence="3 9" id="KW-0436">Ligase</keyword>
<dbReference type="FunFam" id="3.40.50.620:FF:000001">
    <property type="entry name" value="GMP synthase [glutamine-hydrolyzing]"/>
    <property type="match status" value="1"/>
</dbReference>
<feature type="binding site" evidence="10">
    <location>
        <begin position="233"/>
        <end position="239"/>
    </location>
    <ligand>
        <name>ATP</name>
        <dbReference type="ChEBI" id="CHEBI:30616"/>
    </ligand>
</feature>
<dbReference type="GO" id="GO:0003921">
    <property type="term" value="F:GMP synthase activity"/>
    <property type="evidence" value="ECO:0007669"/>
    <property type="project" value="InterPro"/>
</dbReference>
<dbReference type="PANTHER" id="PTHR11922">
    <property type="entry name" value="GMP SYNTHASE-RELATED"/>
    <property type="match status" value="1"/>
</dbReference>
<dbReference type="InterPro" id="IPR014729">
    <property type="entry name" value="Rossmann-like_a/b/a_fold"/>
</dbReference>
<dbReference type="SUPFAM" id="SSF52402">
    <property type="entry name" value="Adenine nucleotide alpha hydrolases-like"/>
    <property type="match status" value="1"/>
</dbReference>
<accession>A0A4Q7Z0B3</accession>
<dbReference type="InterPro" id="IPR001674">
    <property type="entry name" value="GMP_synth_C"/>
</dbReference>
<reference evidence="12 13" key="1">
    <citation type="submission" date="2019-02" db="EMBL/GenBank/DDBJ databases">
        <title>Genomic Encyclopedia of Archaeal and Bacterial Type Strains, Phase II (KMG-II): from individual species to whole genera.</title>
        <authorList>
            <person name="Goeker M."/>
        </authorList>
    </citation>
    <scope>NUCLEOTIDE SEQUENCE [LARGE SCALE GENOMIC DNA]</scope>
    <source>
        <strain evidence="12 13">DSM 18101</strain>
    </source>
</reference>
<dbReference type="GO" id="GO:0005524">
    <property type="term" value="F:ATP binding"/>
    <property type="evidence" value="ECO:0007669"/>
    <property type="project" value="UniProtKB-UniRule"/>
</dbReference>
<organism evidence="12 13">
    <name type="scientific">Edaphobacter modestus</name>
    <dbReference type="NCBI Taxonomy" id="388466"/>
    <lineage>
        <taxon>Bacteria</taxon>
        <taxon>Pseudomonadati</taxon>
        <taxon>Acidobacteriota</taxon>
        <taxon>Terriglobia</taxon>
        <taxon>Terriglobales</taxon>
        <taxon>Acidobacteriaceae</taxon>
        <taxon>Edaphobacter</taxon>
    </lineage>
</organism>
<evidence type="ECO:0000313" key="12">
    <source>
        <dbReference type="EMBL" id="RZU42933.1"/>
    </source>
</evidence>
<dbReference type="Proteomes" id="UP000292958">
    <property type="component" value="Unassembled WGS sequence"/>
</dbReference>
<protein>
    <recommendedName>
        <fullName evidence="9">GMP synthase [glutamine-hydrolyzing]</fullName>
        <ecNumber evidence="9">6.3.5.2</ecNumber>
    </recommendedName>
    <alternativeName>
        <fullName evidence="9">GMP synthetase</fullName>
    </alternativeName>
    <alternativeName>
        <fullName evidence="9">Glutamine amidotransferase</fullName>
    </alternativeName>
</protein>
<gene>
    <name evidence="9" type="primary">guaA</name>
    <name evidence="12" type="ORF">BDD14_4534</name>
</gene>
<dbReference type="GO" id="GO:0005829">
    <property type="term" value="C:cytosol"/>
    <property type="evidence" value="ECO:0007669"/>
    <property type="project" value="TreeGrafter"/>
</dbReference>
<keyword evidence="4 9" id="KW-0547">Nucleotide-binding</keyword>
<dbReference type="CDD" id="cd01742">
    <property type="entry name" value="GATase1_GMP_Synthase"/>
    <property type="match status" value="1"/>
</dbReference>
<feature type="active site" description="Nucleophile" evidence="9">
    <location>
        <position position="93"/>
    </location>
</feature>
<evidence type="ECO:0000256" key="8">
    <source>
        <dbReference type="ARBA" id="ARBA00022962"/>
    </source>
</evidence>
<dbReference type="Gene3D" id="3.30.300.10">
    <property type="match status" value="1"/>
</dbReference>
<dbReference type="AlphaFoldDB" id="A0A4Q7Z0B3"/>
<evidence type="ECO:0000256" key="2">
    <source>
        <dbReference type="ARBA" id="ARBA00005153"/>
    </source>
</evidence>
<keyword evidence="13" id="KW-1185">Reference proteome</keyword>
<feature type="domain" description="GMPS ATP-PPase" evidence="11">
    <location>
        <begin position="206"/>
        <end position="405"/>
    </location>
</feature>
<dbReference type="InterPro" id="IPR017926">
    <property type="entry name" value="GATASE"/>
</dbReference>
<dbReference type="NCBIfam" id="TIGR00884">
    <property type="entry name" value="guaA_Cterm"/>
    <property type="match status" value="1"/>
</dbReference>
<dbReference type="NCBIfam" id="NF000848">
    <property type="entry name" value="PRK00074.1"/>
    <property type="match status" value="1"/>
</dbReference>
<dbReference type="InterPro" id="IPR029062">
    <property type="entry name" value="Class_I_gatase-like"/>
</dbReference>
<dbReference type="Gene3D" id="3.40.50.620">
    <property type="entry name" value="HUPs"/>
    <property type="match status" value="1"/>
</dbReference>
<dbReference type="FunFam" id="3.30.300.10:FF:000002">
    <property type="entry name" value="GMP synthase [glutamine-hydrolyzing]"/>
    <property type="match status" value="1"/>
</dbReference>
<dbReference type="SUPFAM" id="SSF52317">
    <property type="entry name" value="Class I glutamine amidotransferase-like"/>
    <property type="match status" value="1"/>
</dbReference>
<name>A0A4Q7Z0B3_9BACT</name>
<evidence type="ECO:0000256" key="10">
    <source>
        <dbReference type="PROSITE-ProRule" id="PRU00886"/>
    </source>
</evidence>
<feature type="active site" evidence="9">
    <location>
        <position position="179"/>
    </location>
</feature>
<evidence type="ECO:0000256" key="9">
    <source>
        <dbReference type="HAMAP-Rule" id="MF_00344"/>
    </source>
</evidence>
<dbReference type="CDD" id="cd01997">
    <property type="entry name" value="GMP_synthase_C"/>
    <property type="match status" value="1"/>
</dbReference>
<evidence type="ECO:0000313" key="13">
    <source>
        <dbReference type="Proteomes" id="UP000292958"/>
    </source>
</evidence>
<dbReference type="EC" id="6.3.5.2" evidence="9"/>
<dbReference type="Pfam" id="PF00958">
    <property type="entry name" value="GMP_synt_C"/>
    <property type="match status" value="1"/>
</dbReference>
<dbReference type="Pfam" id="PF00117">
    <property type="entry name" value="GATase"/>
    <property type="match status" value="1"/>
</dbReference>
<comment type="caution">
    <text evidence="12">The sequence shown here is derived from an EMBL/GenBank/DDBJ whole genome shotgun (WGS) entry which is preliminary data.</text>
</comment>
<comment type="subunit">
    <text evidence="9">Homodimer.</text>
</comment>
<dbReference type="PROSITE" id="PS51553">
    <property type="entry name" value="GMPS_ATP_PPASE"/>
    <property type="match status" value="1"/>
</dbReference>
<dbReference type="InterPro" id="IPR022955">
    <property type="entry name" value="GMP_synthase"/>
</dbReference>
<comment type="pathway">
    <text evidence="2 9">Purine metabolism; GMP biosynthesis; GMP from XMP (L-Gln route): step 1/1.</text>
</comment>
<keyword evidence="6 9" id="KW-0658">Purine biosynthesis</keyword>
<dbReference type="HAMAP" id="MF_00344">
    <property type="entry name" value="GMP_synthase"/>
    <property type="match status" value="1"/>
</dbReference>
<dbReference type="UniPathway" id="UPA00189">
    <property type="reaction ID" value="UER00296"/>
</dbReference>
<dbReference type="Pfam" id="PF02540">
    <property type="entry name" value="NAD_synthase"/>
    <property type="match status" value="1"/>
</dbReference>
<dbReference type="Gene3D" id="3.40.50.880">
    <property type="match status" value="1"/>
</dbReference>
<dbReference type="InterPro" id="IPR025777">
    <property type="entry name" value="GMPS_ATP_PPase_dom"/>
</dbReference>
<evidence type="ECO:0000256" key="3">
    <source>
        <dbReference type="ARBA" id="ARBA00022598"/>
    </source>
</evidence>
<dbReference type="InterPro" id="IPR022310">
    <property type="entry name" value="NAD/GMP_synthase"/>
</dbReference>
<keyword evidence="8 9" id="KW-0315">Glutamine amidotransferase</keyword>
<keyword evidence="7 9" id="KW-0067">ATP-binding</keyword>
<evidence type="ECO:0000259" key="11">
    <source>
        <dbReference type="PROSITE" id="PS51553"/>
    </source>
</evidence>
<evidence type="ECO:0000256" key="5">
    <source>
        <dbReference type="ARBA" id="ARBA00022749"/>
    </source>
</evidence>
<dbReference type="SUPFAM" id="SSF54810">
    <property type="entry name" value="GMP synthetase C-terminal dimerisation domain"/>
    <property type="match status" value="1"/>
</dbReference>